<feature type="region of interest" description="Disordered" evidence="1">
    <location>
        <begin position="416"/>
        <end position="469"/>
    </location>
</feature>
<organism evidence="3 4">
    <name type="scientific">Allomyces macrogynus (strain ATCC 38327)</name>
    <name type="common">Allomyces javanicus var. macrogynus</name>
    <dbReference type="NCBI Taxonomy" id="578462"/>
    <lineage>
        <taxon>Eukaryota</taxon>
        <taxon>Fungi</taxon>
        <taxon>Fungi incertae sedis</taxon>
        <taxon>Blastocladiomycota</taxon>
        <taxon>Blastocladiomycetes</taxon>
        <taxon>Blastocladiales</taxon>
        <taxon>Blastocladiaceae</taxon>
        <taxon>Allomyces</taxon>
    </lineage>
</organism>
<dbReference type="GO" id="GO:0006801">
    <property type="term" value="P:superoxide metabolic process"/>
    <property type="evidence" value="ECO:0007669"/>
    <property type="project" value="InterPro"/>
</dbReference>
<dbReference type="SUPFAM" id="SSF49329">
    <property type="entry name" value="Cu,Zn superoxide dismutase-like"/>
    <property type="match status" value="2"/>
</dbReference>
<dbReference type="Proteomes" id="UP000054350">
    <property type="component" value="Unassembled WGS sequence"/>
</dbReference>
<protein>
    <submittedName>
        <fullName evidence="3">Uncharacterized protein</fullName>
    </submittedName>
</protein>
<name>A0A0L0STZ6_ALLM3</name>
<evidence type="ECO:0000313" key="4">
    <source>
        <dbReference type="Proteomes" id="UP000054350"/>
    </source>
</evidence>
<gene>
    <name evidence="3" type="ORF">AMAG_10271</name>
</gene>
<reference evidence="4" key="2">
    <citation type="submission" date="2009-11" db="EMBL/GenBank/DDBJ databases">
        <title>The Genome Sequence of Allomyces macrogynus strain ATCC 38327.</title>
        <authorList>
            <consortium name="The Broad Institute Genome Sequencing Platform"/>
            <person name="Russ C."/>
            <person name="Cuomo C."/>
            <person name="Shea T."/>
            <person name="Young S.K."/>
            <person name="Zeng Q."/>
            <person name="Koehrsen M."/>
            <person name="Haas B."/>
            <person name="Borodovsky M."/>
            <person name="Guigo R."/>
            <person name="Alvarado L."/>
            <person name="Berlin A."/>
            <person name="Borenstein D."/>
            <person name="Chen Z."/>
            <person name="Engels R."/>
            <person name="Freedman E."/>
            <person name="Gellesch M."/>
            <person name="Goldberg J."/>
            <person name="Griggs A."/>
            <person name="Gujja S."/>
            <person name="Heiman D."/>
            <person name="Hepburn T."/>
            <person name="Howarth C."/>
            <person name="Jen D."/>
            <person name="Larson L."/>
            <person name="Lewis B."/>
            <person name="Mehta T."/>
            <person name="Park D."/>
            <person name="Pearson M."/>
            <person name="Roberts A."/>
            <person name="Saif S."/>
            <person name="Shenoy N."/>
            <person name="Sisk P."/>
            <person name="Stolte C."/>
            <person name="Sykes S."/>
            <person name="Walk T."/>
            <person name="White J."/>
            <person name="Yandava C."/>
            <person name="Burger G."/>
            <person name="Gray M.W."/>
            <person name="Holland P.W.H."/>
            <person name="King N."/>
            <person name="Lang F.B.F."/>
            <person name="Roger A.J."/>
            <person name="Ruiz-Trillo I."/>
            <person name="Lander E."/>
            <person name="Nusbaum C."/>
        </authorList>
    </citation>
    <scope>NUCLEOTIDE SEQUENCE [LARGE SCALE GENOMIC DNA]</scope>
    <source>
        <strain evidence="4">ATCC 38327</strain>
    </source>
</reference>
<keyword evidence="4" id="KW-1185">Reference proteome</keyword>
<dbReference type="eggNOG" id="ENOG502SG24">
    <property type="taxonomic scope" value="Eukaryota"/>
</dbReference>
<proteinExistence type="predicted"/>
<dbReference type="STRING" id="578462.A0A0L0STZ6"/>
<reference evidence="3 4" key="1">
    <citation type="submission" date="2009-11" db="EMBL/GenBank/DDBJ databases">
        <title>Annotation of Allomyces macrogynus ATCC 38327.</title>
        <authorList>
            <consortium name="The Broad Institute Genome Sequencing Platform"/>
            <person name="Russ C."/>
            <person name="Cuomo C."/>
            <person name="Burger G."/>
            <person name="Gray M.W."/>
            <person name="Holland P.W.H."/>
            <person name="King N."/>
            <person name="Lang F.B.F."/>
            <person name="Roger A.J."/>
            <person name="Ruiz-Trillo I."/>
            <person name="Young S.K."/>
            <person name="Zeng Q."/>
            <person name="Gargeya S."/>
            <person name="Fitzgerald M."/>
            <person name="Haas B."/>
            <person name="Abouelleil A."/>
            <person name="Alvarado L."/>
            <person name="Arachchi H.M."/>
            <person name="Berlin A."/>
            <person name="Chapman S.B."/>
            <person name="Gearin G."/>
            <person name="Goldberg J."/>
            <person name="Griggs A."/>
            <person name="Gujja S."/>
            <person name="Hansen M."/>
            <person name="Heiman D."/>
            <person name="Howarth C."/>
            <person name="Larimer J."/>
            <person name="Lui A."/>
            <person name="MacDonald P.J.P."/>
            <person name="McCowen C."/>
            <person name="Montmayeur A."/>
            <person name="Murphy C."/>
            <person name="Neiman D."/>
            <person name="Pearson M."/>
            <person name="Priest M."/>
            <person name="Roberts A."/>
            <person name="Saif S."/>
            <person name="Shea T."/>
            <person name="Sisk P."/>
            <person name="Stolte C."/>
            <person name="Sykes S."/>
            <person name="Wortman J."/>
            <person name="Nusbaum C."/>
            <person name="Birren B."/>
        </authorList>
    </citation>
    <scope>NUCLEOTIDE SEQUENCE [LARGE SCALE GENOMIC DNA]</scope>
    <source>
        <strain evidence="3 4">ATCC 38327</strain>
    </source>
</reference>
<feature type="chain" id="PRO_5005548303" evidence="2">
    <location>
        <begin position="25"/>
        <end position="469"/>
    </location>
</feature>
<sequence>MTRPLLSVFAVLLLLAVASAPAAATDAVFAPTVGARAVFKSGPGSVVALFAEMPASGVNPVMFNVLNNKAPKPDKVTVLVIAANDLPAGIDYTYHIHEAKVNDAGDCASTGAHWDKAQVNPRFKGGKTEDYKPTTGDWTTYESGDLSGKYGSLNAETANYRKKWVLDPTIQVGDFANLSFTVHGTNGTRVACANMQKIDDAVNWAKVTANPLRAVVSNTQGTGDLAIDIIDVPVTPDMPDNLFAVIPGQPRPATVAQLTIVARNFTGSTEFKYHIHEAAISGTDCASAKDHWDAAQVNPRFKGGNSADYKPTPGNWSSYETGDLSGKYGSIKADDKQVATTPNTVQLQTAQAQTNVNGQATSATTFRKVVWDPTFTTKQVEKLSIVFARRERRARRVRQLELRRCVCAGERDQHDVGRHANVGQREPVHDRGGQSRRRPTSAVASAAGVLASGGPARHDAPSLSQSVQA</sequence>
<dbReference type="GO" id="GO:0046872">
    <property type="term" value="F:metal ion binding"/>
    <property type="evidence" value="ECO:0007669"/>
    <property type="project" value="InterPro"/>
</dbReference>
<evidence type="ECO:0000256" key="1">
    <source>
        <dbReference type="SAM" id="MobiDB-lite"/>
    </source>
</evidence>
<accession>A0A0L0STZ6</accession>
<evidence type="ECO:0000256" key="2">
    <source>
        <dbReference type="SAM" id="SignalP"/>
    </source>
</evidence>
<dbReference type="InterPro" id="IPR036423">
    <property type="entry name" value="SOD-like_Cu/Zn_dom_sf"/>
</dbReference>
<dbReference type="OrthoDB" id="159229at2759"/>
<feature type="signal peptide" evidence="2">
    <location>
        <begin position="1"/>
        <end position="24"/>
    </location>
</feature>
<keyword evidence="2" id="KW-0732">Signal</keyword>
<dbReference type="EMBL" id="GG745349">
    <property type="protein sequence ID" value="KNE65992.1"/>
    <property type="molecule type" value="Genomic_DNA"/>
</dbReference>
<dbReference type="Gene3D" id="2.60.40.200">
    <property type="entry name" value="Superoxide dismutase, copper/zinc binding domain"/>
    <property type="match status" value="2"/>
</dbReference>
<dbReference type="VEuPathDB" id="FungiDB:AMAG_10271"/>
<evidence type="ECO:0000313" key="3">
    <source>
        <dbReference type="EMBL" id="KNE65992.1"/>
    </source>
</evidence>
<feature type="compositionally biased region" description="Low complexity" evidence="1">
    <location>
        <begin position="441"/>
        <end position="455"/>
    </location>
</feature>
<dbReference type="AlphaFoldDB" id="A0A0L0STZ6"/>